<dbReference type="Gene3D" id="1.10.30.50">
    <property type="match status" value="1"/>
</dbReference>
<reference evidence="1 2" key="1">
    <citation type="submission" date="2024-06" db="EMBL/GenBank/DDBJ databases">
        <title>The Natural Products Discovery Center: Release of the First 8490 Sequenced Strains for Exploring Actinobacteria Biosynthetic Diversity.</title>
        <authorList>
            <person name="Kalkreuter E."/>
            <person name="Kautsar S.A."/>
            <person name="Yang D."/>
            <person name="Bader C.D."/>
            <person name="Teijaro C.N."/>
            <person name="Fluegel L."/>
            <person name="Davis C.M."/>
            <person name="Simpson J.R."/>
            <person name="Lauterbach L."/>
            <person name="Steele A.D."/>
            <person name="Gui C."/>
            <person name="Meng S."/>
            <person name="Li G."/>
            <person name="Viehrig K."/>
            <person name="Ye F."/>
            <person name="Su P."/>
            <person name="Kiefer A.F."/>
            <person name="Nichols A."/>
            <person name="Cepeda A.J."/>
            <person name="Yan W."/>
            <person name="Fan B."/>
            <person name="Jiang Y."/>
            <person name="Adhikari A."/>
            <person name="Zheng C.-J."/>
            <person name="Schuster L."/>
            <person name="Cowan T.M."/>
            <person name="Smanski M.J."/>
            <person name="Chevrette M.G."/>
            <person name="De Carvalho L.P.S."/>
            <person name="Shen B."/>
        </authorList>
    </citation>
    <scope>NUCLEOTIDE SEQUENCE [LARGE SCALE GENOMIC DNA]</scope>
    <source>
        <strain evidence="1 2">NPDC000632</strain>
    </source>
</reference>
<sequence>MRGTRNAQRRSLLLAAGDTVETAGERFRQSARHGAVHELSSAQFAVPGISANDAVRWVYENGMVGTRDGRAVYEQIMGGPEDERCPLCGHGTVRTLDHFLPKKMFPALCVDPLNLVPACADCNHAKGDGMPSDAETTPLHPYLDRIDHDPWLDARVVDSSPLWLNFFVSPPPQWDPVLVARTRHHFALFALARLFSVQANRTVSGIRRQLTDLLHAGGRNAVRAYLREEAETRLSDRLNGWEGVTYRTLARDEAFCSGAFSS</sequence>
<dbReference type="RefSeq" id="WP_350715511.1">
    <property type="nucleotide sequence ID" value="NZ_JBEPCO010000002.1"/>
</dbReference>
<keyword evidence="1" id="KW-0540">Nuclease</keyword>
<dbReference type="EMBL" id="JBEPCV010000005">
    <property type="protein sequence ID" value="MER6903852.1"/>
    <property type="molecule type" value="Genomic_DNA"/>
</dbReference>
<organism evidence="1 2">
    <name type="scientific">Streptomyces flaveolus</name>
    <dbReference type="NCBI Taxonomy" id="67297"/>
    <lineage>
        <taxon>Bacteria</taxon>
        <taxon>Bacillati</taxon>
        <taxon>Actinomycetota</taxon>
        <taxon>Actinomycetes</taxon>
        <taxon>Kitasatosporales</taxon>
        <taxon>Streptomycetaceae</taxon>
        <taxon>Streptomyces</taxon>
    </lineage>
</organism>
<name>A0ABV1VBJ0_9ACTN</name>
<dbReference type="GO" id="GO:0004519">
    <property type="term" value="F:endonuclease activity"/>
    <property type="evidence" value="ECO:0007669"/>
    <property type="project" value="UniProtKB-KW"/>
</dbReference>
<keyword evidence="2" id="KW-1185">Reference proteome</keyword>
<keyword evidence="1" id="KW-0378">Hydrolase</keyword>
<evidence type="ECO:0000313" key="1">
    <source>
        <dbReference type="EMBL" id="MER6903852.1"/>
    </source>
</evidence>
<gene>
    <name evidence="1" type="ORF">ABT322_08700</name>
</gene>
<dbReference type="Proteomes" id="UP001490330">
    <property type="component" value="Unassembled WGS sequence"/>
</dbReference>
<comment type="caution">
    <text evidence="1">The sequence shown here is derived from an EMBL/GenBank/DDBJ whole genome shotgun (WGS) entry which is preliminary data.</text>
</comment>
<proteinExistence type="predicted"/>
<protein>
    <submittedName>
        <fullName evidence="1">HNH endonuclease signature motif containing protein</fullName>
    </submittedName>
</protein>
<keyword evidence="1" id="KW-0255">Endonuclease</keyword>
<dbReference type="InterPro" id="IPR003615">
    <property type="entry name" value="HNH_nuc"/>
</dbReference>
<evidence type="ECO:0000313" key="2">
    <source>
        <dbReference type="Proteomes" id="UP001490330"/>
    </source>
</evidence>
<accession>A0ABV1VBJ0</accession>
<dbReference type="CDD" id="cd00085">
    <property type="entry name" value="HNHc"/>
    <property type="match status" value="1"/>
</dbReference>